<keyword evidence="5 8" id="KW-1133">Transmembrane helix</keyword>
<sequence>MLSPVVAVIPYTTFPQIGPLQTFGLMVAVGVLLGIWFGAVHAEKYGMTRDETYRLGTRMVLAGVIGSRITWVLTHLDQIDSPIDVIAVWEGGLQFSGGFLAAIAVGLPTFLGWNRLQRWQLLDGFAVATVLGAAFGRIGCTAVGEHFGRQSDFFLAVRYDGGEVREQFLGLDAGAPRVEPGLTFHNTAIYEGLWLFLLFAVLWFVLDRVKPTPGTVGALFLVGYGVARFSFDSLRVNDERVLGLTGAQWMCLGMLPIAAYIWLRVRPANAAALAAGEVGGTPVAHTTTSETASGRSVTTTKRKKPAPARATGAGAASEEGDAAAGSDPDGAAAPDGDVDGEDVEVTDDAAADPSPGAEDPGDDPTRR</sequence>
<feature type="transmembrane region" description="Helical" evidence="8">
    <location>
        <begin position="52"/>
        <end position="73"/>
    </location>
</feature>
<dbReference type="GO" id="GO:0005886">
    <property type="term" value="C:plasma membrane"/>
    <property type="evidence" value="ECO:0007669"/>
    <property type="project" value="InterPro"/>
</dbReference>
<feature type="compositionally biased region" description="Low complexity" evidence="7">
    <location>
        <begin position="307"/>
        <end position="335"/>
    </location>
</feature>
<evidence type="ECO:0000256" key="8">
    <source>
        <dbReference type="SAM" id="Phobius"/>
    </source>
</evidence>
<keyword evidence="2" id="KW-1003">Cell membrane</keyword>
<reference evidence="9" key="1">
    <citation type="submission" date="2023-01" db="EMBL/GenBank/DDBJ databases">
        <title>The diversity of Class Acidimicrobiia in South China Sea sediment environments and the proposal of Iamia marina sp. nov., a novel species of the genus Iamia.</title>
        <authorList>
            <person name="He Y."/>
            <person name="Tian X."/>
        </authorList>
    </citation>
    <scope>NUCLEOTIDE SEQUENCE</scope>
    <source>
        <strain evidence="9">DSM 19957</strain>
    </source>
</reference>
<feature type="compositionally biased region" description="Polar residues" evidence="7">
    <location>
        <begin position="284"/>
        <end position="297"/>
    </location>
</feature>
<accession>A0AAF0BRI6</accession>
<feature type="transmembrane region" description="Helical" evidence="8">
    <location>
        <begin position="125"/>
        <end position="144"/>
    </location>
</feature>
<evidence type="ECO:0000256" key="7">
    <source>
        <dbReference type="SAM" id="MobiDB-lite"/>
    </source>
</evidence>
<evidence type="ECO:0000256" key="6">
    <source>
        <dbReference type="ARBA" id="ARBA00023136"/>
    </source>
</evidence>
<dbReference type="PANTHER" id="PTHR30589:SF0">
    <property type="entry name" value="PHOSPHATIDYLGLYCEROL--PROLIPOPROTEIN DIACYLGLYCERYL TRANSFERASE"/>
    <property type="match status" value="1"/>
</dbReference>
<protein>
    <submittedName>
        <fullName evidence="9">Prolipoprotein diacylglyceryl transferase</fullName>
        <ecNumber evidence="9">2.4.99.-</ecNumber>
    </submittedName>
</protein>
<gene>
    <name evidence="9" type="ORF">PO878_19810</name>
</gene>
<keyword evidence="3 9" id="KW-0808">Transferase</keyword>
<dbReference type="RefSeq" id="WP_272736263.1">
    <property type="nucleotide sequence ID" value="NZ_CP116942.1"/>
</dbReference>
<proteinExistence type="inferred from homology"/>
<keyword evidence="9" id="KW-0328">Glycosyltransferase</keyword>
<keyword evidence="4 8" id="KW-0812">Transmembrane</keyword>
<evidence type="ECO:0000313" key="10">
    <source>
        <dbReference type="Proteomes" id="UP001216390"/>
    </source>
</evidence>
<dbReference type="Proteomes" id="UP001216390">
    <property type="component" value="Chromosome"/>
</dbReference>
<dbReference type="Pfam" id="PF01790">
    <property type="entry name" value="LGT"/>
    <property type="match status" value="1"/>
</dbReference>
<dbReference type="EC" id="2.4.99.-" evidence="9"/>
<keyword evidence="6 8" id="KW-0472">Membrane</keyword>
<feature type="transmembrane region" description="Helical" evidence="8">
    <location>
        <begin position="20"/>
        <end position="40"/>
    </location>
</feature>
<dbReference type="PANTHER" id="PTHR30589">
    <property type="entry name" value="PROLIPOPROTEIN DIACYLGLYCERYL TRANSFERASE"/>
    <property type="match status" value="1"/>
</dbReference>
<feature type="region of interest" description="Disordered" evidence="7">
    <location>
        <begin position="281"/>
        <end position="367"/>
    </location>
</feature>
<feature type="transmembrane region" description="Helical" evidence="8">
    <location>
        <begin position="93"/>
        <end position="113"/>
    </location>
</feature>
<dbReference type="AlphaFoldDB" id="A0AAF0BRI6"/>
<dbReference type="KEGG" id="ima:PO878_19810"/>
<dbReference type="InterPro" id="IPR001640">
    <property type="entry name" value="Lgt"/>
</dbReference>
<evidence type="ECO:0000256" key="3">
    <source>
        <dbReference type="ARBA" id="ARBA00022679"/>
    </source>
</evidence>
<feature type="transmembrane region" description="Helical" evidence="8">
    <location>
        <begin position="188"/>
        <end position="206"/>
    </location>
</feature>
<evidence type="ECO:0000256" key="2">
    <source>
        <dbReference type="ARBA" id="ARBA00022475"/>
    </source>
</evidence>
<evidence type="ECO:0000256" key="1">
    <source>
        <dbReference type="ARBA" id="ARBA00007150"/>
    </source>
</evidence>
<dbReference type="GO" id="GO:0008961">
    <property type="term" value="F:phosphatidylglycerol-prolipoprotein diacylglyceryl transferase activity"/>
    <property type="evidence" value="ECO:0007669"/>
    <property type="project" value="InterPro"/>
</dbReference>
<evidence type="ECO:0000256" key="5">
    <source>
        <dbReference type="ARBA" id="ARBA00022989"/>
    </source>
</evidence>
<evidence type="ECO:0000256" key="4">
    <source>
        <dbReference type="ARBA" id="ARBA00022692"/>
    </source>
</evidence>
<dbReference type="GO" id="GO:0042158">
    <property type="term" value="P:lipoprotein biosynthetic process"/>
    <property type="evidence" value="ECO:0007669"/>
    <property type="project" value="InterPro"/>
</dbReference>
<comment type="similarity">
    <text evidence="1">Belongs to the Lgt family.</text>
</comment>
<organism evidence="9 10">
    <name type="scientific">Iamia majanohamensis</name>
    <dbReference type="NCBI Taxonomy" id="467976"/>
    <lineage>
        <taxon>Bacteria</taxon>
        <taxon>Bacillati</taxon>
        <taxon>Actinomycetota</taxon>
        <taxon>Acidimicrobiia</taxon>
        <taxon>Acidimicrobiales</taxon>
        <taxon>Iamiaceae</taxon>
        <taxon>Iamia</taxon>
    </lineage>
</organism>
<keyword evidence="10" id="KW-1185">Reference proteome</keyword>
<name>A0AAF0BRI6_9ACTN</name>
<feature type="transmembrane region" description="Helical" evidence="8">
    <location>
        <begin position="243"/>
        <end position="263"/>
    </location>
</feature>
<dbReference type="EMBL" id="CP116942">
    <property type="protein sequence ID" value="WCO66741.1"/>
    <property type="molecule type" value="Genomic_DNA"/>
</dbReference>
<feature type="transmembrane region" description="Helical" evidence="8">
    <location>
        <begin position="213"/>
        <end position="231"/>
    </location>
</feature>
<evidence type="ECO:0000313" key="9">
    <source>
        <dbReference type="EMBL" id="WCO66741.1"/>
    </source>
</evidence>
<feature type="compositionally biased region" description="Acidic residues" evidence="7">
    <location>
        <begin position="336"/>
        <end position="350"/>
    </location>
</feature>